<proteinExistence type="predicted"/>
<keyword evidence="1" id="KW-0472">Membrane</keyword>
<dbReference type="Proteomes" id="UP000316714">
    <property type="component" value="Unassembled WGS sequence"/>
</dbReference>
<keyword evidence="1" id="KW-0812">Transmembrane</keyword>
<organism evidence="2 3">
    <name type="scientific">Posidoniimonas corsicana</name>
    <dbReference type="NCBI Taxonomy" id="1938618"/>
    <lineage>
        <taxon>Bacteria</taxon>
        <taxon>Pseudomonadati</taxon>
        <taxon>Planctomycetota</taxon>
        <taxon>Planctomycetia</taxon>
        <taxon>Pirellulales</taxon>
        <taxon>Lacipirellulaceae</taxon>
        <taxon>Posidoniimonas</taxon>
    </lineage>
</organism>
<feature type="transmembrane region" description="Helical" evidence="1">
    <location>
        <begin position="65"/>
        <end position="94"/>
    </location>
</feature>
<dbReference type="AlphaFoldDB" id="A0A5C5V3B4"/>
<evidence type="ECO:0000313" key="3">
    <source>
        <dbReference type="Proteomes" id="UP000316714"/>
    </source>
</evidence>
<keyword evidence="1" id="KW-1133">Transmembrane helix</keyword>
<dbReference type="RefSeq" id="WP_146567442.1">
    <property type="nucleotide sequence ID" value="NZ_SIHJ01000003.1"/>
</dbReference>
<feature type="transmembrane region" description="Helical" evidence="1">
    <location>
        <begin position="106"/>
        <end position="128"/>
    </location>
</feature>
<keyword evidence="3" id="KW-1185">Reference proteome</keyword>
<evidence type="ECO:0000256" key="1">
    <source>
        <dbReference type="SAM" id="Phobius"/>
    </source>
</evidence>
<dbReference type="EMBL" id="SIHJ01000003">
    <property type="protein sequence ID" value="TWT32237.1"/>
    <property type="molecule type" value="Genomic_DNA"/>
</dbReference>
<gene>
    <name evidence="2" type="ORF">KOR34_39990</name>
</gene>
<comment type="caution">
    <text evidence="2">The sequence shown here is derived from an EMBL/GenBank/DDBJ whole genome shotgun (WGS) entry which is preliminary data.</text>
</comment>
<evidence type="ECO:0000313" key="2">
    <source>
        <dbReference type="EMBL" id="TWT32237.1"/>
    </source>
</evidence>
<reference evidence="2 3" key="1">
    <citation type="submission" date="2019-02" db="EMBL/GenBank/DDBJ databases">
        <title>Deep-cultivation of Planctomycetes and their phenomic and genomic characterization uncovers novel biology.</title>
        <authorList>
            <person name="Wiegand S."/>
            <person name="Jogler M."/>
            <person name="Boedeker C."/>
            <person name="Pinto D."/>
            <person name="Vollmers J."/>
            <person name="Rivas-Marin E."/>
            <person name="Kohn T."/>
            <person name="Peeters S.H."/>
            <person name="Heuer A."/>
            <person name="Rast P."/>
            <person name="Oberbeckmann S."/>
            <person name="Bunk B."/>
            <person name="Jeske O."/>
            <person name="Meyerdierks A."/>
            <person name="Storesund J.E."/>
            <person name="Kallscheuer N."/>
            <person name="Luecker S."/>
            <person name="Lage O.M."/>
            <person name="Pohl T."/>
            <person name="Merkel B.J."/>
            <person name="Hornburger P."/>
            <person name="Mueller R.-W."/>
            <person name="Bruemmer F."/>
            <person name="Labrenz M."/>
            <person name="Spormann A.M."/>
            <person name="Op Den Camp H."/>
            <person name="Overmann J."/>
            <person name="Amann R."/>
            <person name="Jetten M.S.M."/>
            <person name="Mascher T."/>
            <person name="Medema M.H."/>
            <person name="Devos D.P."/>
            <person name="Kaster A.-K."/>
            <person name="Ovreas L."/>
            <person name="Rohde M."/>
            <person name="Galperin M.Y."/>
            <person name="Jogler C."/>
        </authorList>
    </citation>
    <scope>NUCLEOTIDE SEQUENCE [LARGE SCALE GENOMIC DNA]</scope>
    <source>
        <strain evidence="2 3">KOR34</strain>
    </source>
</reference>
<sequence length="157" mass="16743">MAYWVIVRDNVNGEETLVSRAASEQAAREEAESKGLTVNDIVAIPSDIESTELAKYPQLTVSRFVAFQVFCLTVGQVASVLACIGCIPLIASMLNGAVGTPYSVEALFMAVVAGALLLCMCVSMLIVYSHVKRQIIDQTASKELCFSPVGGEHAAQD</sequence>
<protein>
    <submittedName>
        <fullName evidence="2">Uncharacterized protein</fullName>
    </submittedName>
</protein>
<accession>A0A5C5V3B4</accession>
<name>A0A5C5V3B4_9BACT</name>